<comment type="caution">
    <text evidence="1">The sequence shown here is derived from an EMBL/GenBank/DDBJ whole genome shotgun (WGS) entry which is preliminary data.</text>
</comment>
<evidence type="ECO:0000313" key="1">
    <source>
        <dbReference type="EMBL" id="EMZ39140.1"/>
    </source>
</evidence>
<evidence type="ECO:0000313" key="2">
    <source>
        <dbReference type="Proteomes" id="UP000012527"/>
    </source>
</evidence>
<dbReference type="HOGENOM" id="CLU_3080525_0_0_7"/>
<dbReference type="AlphaFoldDB" id="N2BL05"/>
<name>N2BL05_9HELI</name>
<organism evidence="1 2">
    <name type="scientific">Helicobacter bilis WiWa</name>
    <dbReference type="NCBI Taxonomy" id="1235804"/>
    <lineage>
        <taxon>Bacteria</taxon>
        <taxon>Pseudomonadati</taxon>
        <taxon>Campylobacterota</taxon>
        <taxon>Epsilonproteobacteria</taxon>
        <taxon>Campylobacterales</taxon>
        <taxon>Helicobacteraceae</taxon>
        <taxon>Helicobacter</taxon>
    </lineage>
</organism>
<reference evidence="1 2" key="1">
    <citation type="submission" date="2013-02" db="EMBL/GenBank/DDBJ databases">
        <title>The Genome Sequence of Helicobacter bilis WiWa.</title>
        <authorList>
            <consortium name="The Broad Institute Genome Sequencing Platform"/>
            <person name="Ward D."/>
            <person name="Overstreet A.-M.C."/>
            <person name="Ramer-Tait A.E."/>
            <person name="Phillips G.J."/>
            <person name="Wannemuehler M.J."/>
            <person name="Walker B."/>
            <person name="Young S.K."/>
            <person name="Zeng Q."/>
            <person name="Gargeya S."/>
            <person name="Fitzgerald M."/>
            <person name="Haas B."/>
            <person name="Abouelleil A."/>
            <person name="Alvarado L."/>
            <person name="Arachchi H.M."/>
            <person name="Berlin A.M."/>
            <person name="Chapman S.B."/>
            <person name="Dewar J."/>
            <person name="Goldberg J."/>
            <person name="Griggs A."/>
            <person name="Gujja S."/>
            <person name="Hansen M."/>
            <person name="Howarth C."/>
            <person name="Imamovic A."/>
            <person name="Larimer J."/>
            <person name="McCowan C."/>
            <person name="Murphy C."/>
            <person name="Neiman D."/>
            <person name="Pearson M."/>
            <person name="Priest M."/>
            <person name="Roberts A."/>
            <person name="Saif S."/>
            <person name="Shea T."/>
            <person name="Sisk P."/>
            <person name="Sykes S."/>
            <person name="Wortman J."/>
            <person name="Nusbaum C."/>
            <person name="Birren B."/>
        </authorList>
    </citation>
    <scope>NUCLEOTIDE SEQUENCE [LARGE SCALE GENOMIC DNA]</scope>
    <source>
        <strain evidence="1 2">WiWa</strain>
    </source>
</reference>
<protein>
    <submittedName>
        <fullName evidence="1">Uncharacterized protein</fullName>
    </submittedName>
</protein>
<gene>
    <name evidence="1" type="ORF">C826_01116</name>
</gene>
<dbReference type="Proteomes" id="UP000012527">
    <property type="component" value="Unassembled WGS sequence"/>
</dbReference>
<sequence length="52" mass="6069">MLKCKVIIIALLLFILFVREAVLTKLVKTLQFVTMLESNRKEALFLTCFYTT</sequence>
<dbReference type="EMBL" id="AQFW01000012">
    <property type="protein sequence ID" value="EMZ39140.1"/>
    <property type="molecule type" value="Genomic_DNA"/>
</dbReference>
<proteinExistence type="predicted"/>
<accession>N2BL05</accession>